<dbReference type="EMBL" id="CWOW01000026">
    <property type="protein sequence ID" value="CSB11751.1"/>
    <property type="molecule type" value="Genomic_DNA"/>
</dbReference>
<sequence>MGPNGWVSANPRTCSLRWSKSLTFSISCATETARCAERSQFERYSSESNFWLSVCPVTRTLPGMSLTNSAIWRTRGRNLGCKNAEPSGNAPFSRIRMSICCPKFSTSMAPCSISLDSAFLMLSATVSICSDIACACCCCISD</sequence>
<evidence type="ECO:0000313" key="2">
    <source>
        <dbReference type="Proteomes" id="UP000044806"/>
    </source>
</evidence>
<proteinExistence type="predicted"/>
<organism evidence="1 2">
    <name type="scientific">Vibrio cholerae</name>
    <dbReference type="NCBI Taxonomy" id="666"/>
    <lineage>
        <taxon>Bacteria</taxon>
        <taxon>Pseudomonadati</taxon>
        <taxon>Pseudomonadota</taxon>
        <taxon>Gammaproteobacteria</taxon>
        <taxon>Vibrionales</taxon>
        <taxon>Vibrionaceae</taxon>
        <taxon>Vibrio</taxon>
    </lineage>
</organism>
<dbReference type="Proteomes" id="UP000044806">
    <property type="component" value="Unassembled WGS sequence"/>
</dbReference>
<name>A0A655RYU2_VIBCL</name>
<gene>
    <name evidence="1" type="ORF">ERS013165_03443</name>
</gene>
<accession>A0A655RYU2</accession>
<evidence type="ECO:0000313" key="1">
    <source>
        <dbReference type="EMBL" id="CSB11751.1"/>
    </source>
</evidence>
<reference evidence="1 2" key="1">
    <citation type="submission" date="2015-07" db="EMBL/GenBank/DDBJ databases">
        <authorList>
            <consortium name="Pathogen Informatics"/>
        </authorList>
    </citation>
    <scope>NUCLEOTIDE SEQUENCE [LARGE SCALE GENOMIC DNA]</scope>
    <source>
        <strain evidence="1 2">A51</strain>
    </source>
</reference>
<protein>
    <submittedName>
        <fullName evidence="1">Uncharacterized protein</fullName>
    </submittedName>
</protein>
<dbReference type="AlphaFoldDB" id="A0A655RYU2"/>